<keyword evidence="9 10" id="KW-0472">Membrane</keyword>
<dbReference type="InterPro" id="IPR003593">
    <property type="entry name" value="AAA+_ATPase"/>
</dbReference>
<feature type="transmembrane region" description="Helical" evidence="10">
    <location>
        <begin position="1692"/>
        <end position="1714"/>
    </location>
</feature>
<dbReference type="CDD" id="cd03263">
    <property type="entry name" value="ABC_subfamily_A"/>
    <property type="match status" value="2"/>
</dbReference>
<dbReference type="InterPro" id="IPR013525">
    <property type="entry name" value="ABC2_TM"/>
</dbReference>
<dbReference type="InterPro" id="IPR003439">
    <property type="entry name" value="ABC_transporter-like_ATP-bd"/>
</dbReference>
<gene>
    <name evidence="12" type="ORF">AFUS01_LOCUS10798</name>
</gene>
<evidence type="ECO:0000256" key="9">
    <source>
        <dbReference type="ARBA" id="ARBA00023136"/>
    </source>
</evidence>
<keyword evidence="6" id="KW-0547">Nucleotide-binding</keyword>
<organism evidence="12 13">
    <name type="scientific">Allacma fusca</name>
    <dbReference type="NCBI Taxonomy" id="39272"/>
    <lineage>
        <taxon>Eukaryota</taxon>
        <taxon>Metazoa</taxon>
        <taxon>Ecdysozoa</taxon>
        <taxon>Arthropoda</taxon>
        <taxon>Hexapoda</taxon>
        <taxon>Collembola</taxon>
        <taxon>Symphypleona</taxon>
        <taxon>Sminthuridae</taxon>
        <taxon>Allacma</taxon>
    </lineage>
</organism>
<reference evidence="12" key="1">
    <citation type="submission" date="2021-06" db="EMBL/GenBank/DDBJ databases">
        <authorList>
            <person name="Hodson N. C."/>
            <person name="Mongue J. A."/>
            <person name="Jaron S. K."/>
        </authorList>
    </citation>
    <scope>NUCLEOTIDE SEQUENCE</scope>
</reference>
<dbReference type="PROSITE" id="PS50893">
    <property type="entry name" value="ABC_TRANSPORTER_2"/>
    <property type="match status" value="2"/>
</dbReference>
<evidence type="ECO:0000256" key="4">
    <source>
        <dbReference type="ARBA" id="ARBA00022692"/>
    </source>
</evidence>
<dbReference type="PANTHER" id="PTHR19229">
    <property type="entry name" value="ATP-BINDING CASSETTE TRANSPORTER SUBFAMILY A ABCA"/>
    <property type="match status" value="1"/>
</dbReference>
<feature type="transmembrane region" description="Helical" evidence="10">
    <location>
        <begin position="1661"/>
        <end position="1680"/>
    </location>
</feature>
<keyword evidence="13" id="KW-1185">Reference proteome</keyword>
<dbReference type="EMBL" id="CAJVCH010080925">
    <property type="protein sequence ID" value="CAG7721592.1"/>
    <property type="molecule type" value="Genomic_DNA"/>
</dbReference>
<dbReference type="FunFam" id="3.40.50.300:FF:000298">
    <property type="entry name" value="ATP-binding cassette sub-family A member 12"/>
    <property type="match status" value="1"/>
</dbReference>
<dbReference type="SMART" id="SM00382">
    <property type="entry name" value="AAA"/>
    <property type="match status" value="2"/>
</dbReference>
<evidence type="ECO:0000256" key="7">
    <source>
        <dbReference type="ARBA" id="ARBA00022840"/>
    </source>
</evidence>
<evidence type="ECO:0000256" key="10">
    <source>
        <dbReference type="SAM" id="Phobius"/>
    </source>
</evidence>
<feature type="transmembrane region" description="Helical" evidence="10">
    <location>
        <begin position="1726"/>
        <end position="1751"/>
    </location>
</feature>
<evidence type="ECO:0000256" key="3">
    <source>
        <dbReference type="ARBA" id="ARBA00022448"/>
    </source>
</evidence>
<keyword evidence="5" id="KW-0677">Repeat</keyword>
<keyword evidence="7" id="KW-0067">ATP-binding</keyword>
<dbReference type="Pfam" id="PF12698">
    <property type="entry name" value="ABC2_membrane_3"/>
    <property type="match status" value="2"/>
</dbReference>
<sequence length="2159" mass="244977">MGEFFYRLRLIIWKNYLLRRRHKKRTIIEILWPLSLFLVLMWVRTRGLTTNIKNCHMIPKALPSVGGFEFIQNVFCSLTNPCFDFHVEDIDHWNSSLINFNVRLFEGYLETLPWESYSQSFQTFWDTLDANSSDRLPREATNQNISSTNSTSDDTRLLKLLGEIDKLLVRLNGTRSSNATQDYSKMFCGNLSESSINTAGPKNLSSGSASFLDDAKTKFTPDPDASPECNKIFEMFSETAAFDMLWRVFKIYVRGVIYFVPDNNFTRAVMEKVEDKIQELKGLEDNVIRLLEILRRLQSWEISNHAKIALAQIVLQDPQMSDTLFQKLGVSNPDKRQEILILLEKMSRSWDSKRLPKILNETISLVENVAMFLKCVKYDKIKGFDTEKQAMAAAMPLIEGNRIWAVVIFNVDNNSTTSPKILQYKIRMDSDKVDKTLSISSLPTSRKRPRRRPLFDLKYISYGFAYLEEMLERAVTEIITGKSMEGVMTYFQQFPFPCYIFDEFIGSVTGVFPLLMILSWIYSAAMMIKYIVYEKENHLKEMMKIVGLSNFTHWLGWFIDNFAVLFSSATILTLVLKFGKIWTYSDFTLIWFFLLSYTISVISFSFMFSTFFNKANSAAAAGGIMFFMSYMPYSFTKTWLQYGYLQWYHVIPTCLFSNAAFGYGCNYFAQMEFDAVGAQWAMLNENNDSSFFELRYSLMMLWCDSFLYLLVALYVEAVSPGSGIPKPWNFLCLPSTYFRRKGESRENHKSDEIKVEETPFLEPVLEDLTCGVMVRGLSKTYPNGHVALQNLNMDFYENQITSFLGHNGAGKTTTISILIGLFPPTKGTAFINGFDITKDVERSRKNIGVCPQYNIFFDRLTVSEHIIFFSALKGKQKRVTQDELDRMLNDLDIPEKSKEFPKNLSGGMKRKLCVAIAFSGGSKTIFLDEPTSGVDPFSRRSIWELLLKYKKGRTIILTTHFMDEADILGDRIAIISQGTLKTCGSSLYLKNHFGKGYSLHLVRKQQIMEKSDEQRNSKAAIISENIHPPETTEEKQGRNVEVIVSFVKARIPEARLATNVGTEISFLLPHSSVSLFPKLFNDLDESLPSLDISSYGISDTSLEDVFLNVIAEDLRHSNSVIKQPKCSCKCCGCCLRHSKEQKKVSVSPVKPILKIDPNIDTVNPLEVERTSLNNDTSSGMAPLNPTKPSILEKNEVPDSVLKSVQYINSENGEEQPKVTAKRSSVRSVLSASLALVKSKMSLTDQEVAIGTGSKLVTSRTLLYFTQLRAIILKRFTSSRRNLKSLFFEIFLPSLFVAAALIFTTILPETKVSPPLEITPYKYPSPLHVFFSDGGQSNNLTNISGDIPIGTPFFSRMIDRLTGPIGFSTECLKYKVNAAGNQCEPKRFSNKSVQDFHLNRNAFKSVKMGKCSCTSGTQICENAERKPPPMLKTHAKSVILDASKYVLPEWLLKTYFKHFDRRVGGYQLQVHKPYPVNITRFLGWLDYVTITIFKNNNSQSVAAPSFTPGRTANAIRIWFNNKAYISSIAYLNAFHNMILRDLLIVSGRNDSIQAGLGLYQHPLNLTEFQSYKESFVDVLVGLFLAICMINALSYVPASFVLYLIQERACGGKHLHLVSGVKPLVYWISNFIYDMTMFLVPVAISLLLFLIFNVQAFISQYTFLAFTTLLILYGWSVIPLMYPASHIFSVPSTAFVVLACTNIFIGVTATISEFVLQQFPDEELQNIAWYLKNIFIIFPQYCLGRGMINLVILQTYSQIHHGLSIKYTEPDRFAWTTLTLGKFLLCLFLQGCVFFTFNLLVEYRSWIYMKIVRPKPRHSKDDFNGEDEDVHEERQLVLTNSYDPSSVLVAQTLTKFYRKKEHPAVNGIAFAIRRGECFGLLGINGAGKTSTFKMLTGDVLPSGGIAMISGYNAVLDRDNARKHLGYCPQEDGLDLLLNAEETIQLYGSLRGLKSKDKKQASKKLIKSLGLSQYSLRKCGTYSGGNKRKLSTAIALIGDPDIIFLDEPTSGMDPGARRQLWKVILYLTSIQKSVVLTTHSMEECEALCSRVGIMVNGKFECLGSTQHLKNRFGSGYMLTVRCVEDKQASFLELMQEKMEFAKLISSHCSQVKMGIAQEDAKLSYVFELMHSIKQSGLVEEYSVSQTTLDDIFVKFAKHQLEE</sequence>
<feature type="transmembrane region" description="Helical" evidence="10">
    <location>
        <begin position="615"/>
        <end position="635"/>
    </location>
</feature>
<feature type="transmembrane region" description="Helical" evidence="10">
    <location>
        <begin position="647"/>
        <end position="669"/>
    </location>
</feature>
<feature type="transmembrane region" description="Helical" evidence="10">
    <location>
        <begin position="1771"/>
        <end position="1799"/>
    </location>
</feature>
<comment type="subcellular location">
    <subcellularLocation>
        <location evidence="1">Membrane</location>
        <topology evidence="1">Multi-pass membrane protein</topology>
    </subcellularLocation>
</comment>
<feature type="transmembrane region" description="Helical" evidence="10">
    <location>
        <begin position="1577"/>
        <end position="1603"/>
    </location>
</feature>
<proteinExistence type="inferred from homology"/>
<keyword evidence="3" id="KW-0813">Transport</keyword>
<feature type="transmembrane region" description="Helical" evidence="10">
    <location>
        <begin position="1285"/>
        <end position="1306"/>
    </location>
</feature>
<dbReference type="GO" id="GO:0140359">
    <property type="term" value="F:ABC-type transporter activity"/>
    <property type="evidence" value="ECO:0007669"/>
    <property type="project" value="InterPro"/>
</dbReference>
<comment type="caution">
    <text evidence="12">The sequence shown here is derived from an EMBL/GenBank/DDBJ whole genome shotgun (WGS) entry which is preliminary data.</text>
</comment>
<feature type="transmembrane region" description="Helical" evidence="10">
    <location>
        <begin position="588"/>
        <end position="608"/>
    </location>
</feature>
<dbReference type="InterPro" id="IPR017871">
    <property type="entry name" value="ABC_transporter-like_CS"/>
</dbReference>
<dbReference type="GO" id="GO:0016887">
    <property type="term" value="F:ATP hydrolysis activity"/>
    <property type="evidence" value="ECO:0007669"/>
    <property type="project" value="InterPro"/>
</dbReference>
<dbReference type="Pfam" id="PF00005">
    <property type="entry name" value="ABC_tran"/>
    <property type="match status" value="2"/>
</dbReference>
<dbReference type="GO" id="GO:0005524">
    <property type="term" value="F:ATP binding"/>
    <property type="evidence" value="ECO:0007669"/>
    <property type="project" value="UniProtKB-KW"/>
</dbReference>
<dbReference type="FunFam" id="3.40.50.300:FF:000335">
    <property type="entry name" value="ATP binding cassette subfamily A member 5"/>
    <property type="match status" value="1"/>
</dbReference>
<evidence type="ECO:0000259" key="11">
    <source>
        <dbReference type="PROSITE" id="PS50893"/>
    </source>
</evidence>
<feature type="transmembrane region" description="Helical" evidence="10">
    <location>
        <begin position="554"/>
        <end position="576"/>
    </location>
</feature>
<comment type="similarity">
    <text evidence="2">Belongs to the ABC transporter superfamily. ABCA family.</text>
</comment>
<dbReference type="PANTHER" id="PTHR19229:SF36">
    <property type="entry name" value="ATP-BINDING CASSETTE SUB-FAMILY A MEMBER 2"/>
    <property type="match status" value="1"/>
</dbReference>
<dbReference type="Proteomes" id="UP000708208">
    <property type="component" value="Unassembled WGS sequence"/>
</dbReference>
<protein>
    <recommendedName>
        <fullName evidence="11">ABC transporter domain-containing protein</fullName>
    </recommendedName>
</protein>
<feature type="transmembrane region" description="Helical" evidence="10">
    <location>
        <begin position="511"/>
        <end position="533"/>
    </location>
</feature>
<dbReference type="PROSITE" id="PS00211">
    <property type="entry name" value="ABC_TRANSPORTER_1"/>
    <property type="match status" value="1"/>
</dbReference>
<keyword evidence="8 10" id="KW-1133">Transmembrane helix</keyword>
<evidence type="ECO:0000313" key="13">
    <source>
        <dbReference type="Proteomes" id="UP000708208"/>
    </source>
</evidence>
<keyword evidence="4 10" id="KW-0812">Transmembrane</keyword>
<dbReference type="OrthoDB" id="6512918at2759"/>
<evidence type="ECO:0000256" key="8">
    <source>
        <dbReference type="ARBA" id="ARBA00022989"/>
    </source>
</evidence>
<feature type="transmembrane region" description="Helical" evidence="10">
    <location>
        <begin position="26"/>
        <end position="43"/>
    </location>
</feature>
<evidence type="ECO:0000313" key="12">
    <source>
        <dbReference type="EMBL" id="CAG7721592.1"/>
    </source>
</evidence>
<name>A0A8J2NWX5_9HEXA</name>
<dbReference type="GO" id="GO:0016020">
    <property type="term" value="C:membrane"/>
    <property type="evidence" value="ECO:0007669"/>
    <property type="project" value="UniProtKB-SubCell"/>
</dbReference>
<evidence type="ECO:0000256" key="2">
    <source>
        <dbReference type="ARBA" id="ARBA00008869"/>
    </source>
</evidence>
<evidence type="ECO:0000256" key="6">
    <source>
        <dbReference type="ARBA" id="ARBA00022741"/>
    </source>
</evidence>
<dbReference type="GO" id="GO:0005319">
    <property type="term" value="F:lipid transporter activity"/>
    <property type="evidence" value="ECO:0007669"/>
    <property type="project" value="TreeGrafter"/>
</dbReference>
<feature type="domain" description="ABC transporter" evidence="11">
    <location>
        <begin position="1846"/>
        <end position="2078"/>
    </location>
</feature>
<dbReference type="InterPro" id="IPR026082">
    <property type="entry name" value="ABCA"/>
</dbReference>
<evidence type="ECO:0000256" key="5">
    <source>
        <dbReference type="ARBA" id="ARBA00022737"/>
    </source>
</evidence>
<accession>A0A8J2NWX5</accession>
<evidence type="ECO:0000256" key="1">
    <source>
        <dbReference type="ARBA" id="ARBA00004141"/>
    </source>
</evidence>
<feature type="domain" description="ABC transporter" evidence="11">
    <location>
        <begin position="772"/>
        <end position="1002"/>
    </location>
</feature>
<feature type="transmembrane region" description="Helical" evidence="10">
    <location>
        <begin position="1623"/>
        <end position="1649"/>
    </location>
</feature>